<feature type="transmembrane region" description="Helical" evidence="1">
    <location>
        <begin position="88"/>
        <end position="112"/>
    </location>
</feature>
<feature type="transmembrane region" description="Helical" evidence="1">
    <location>
        <begin position="168"/>
        <end position="188"/>
    </location>
</feature>
<keyword evidence="1" id="KW-0812">Transmembrane</keyword>
<name>A0A7M5XLX5_9CNID</name>
<sequence>MLGAGIISVVRIQMTSDADPEMTFSILLLVNLVFILYYVVHGVFCERPLELLVSVIATLIVMLYCIVEYAVHGYQSVGENKNLKLGRLIAVCALGPVDIVMGCTIAFQYYVSGNLIFRTVGGNSVLQVMCKRMFMFTALLKFDFQLVINLLILILVGNVHRVTLGESLVIGLGAFFSIIWLILGYLMLRYELMRLSSVFWLFSLAEPGYIVYLFIRTGKELKKNDLDLKSAHTMLLYCVILAGVVALLIRIALVVVSIIVTRNFGKGLKEKVYVDEPASDSYGSTQQNANE</sequence>
<protein>
    <recommendedName>
        <fullName evidence="2">DUF7789 domain-containing protein</fullName>
    </recommendedName>
</protein>
<reference evidence="3" key="1">
    <citation type="submission" date="2021-01" db="UniProtKB">
        <authorList>
            <consortium name="EnsemblMetazoa"/>
        </authorList>
    </citation>
    <scope>IDENTIFICATION</scope>
</reference>
<dbReference type="PANTHER" id="PTHR39299">
    <property type="entry name" value="TRANSMEMBRANE PROTEIN"/>
    <property type="match status" value="1"/>
</dbReference>
<feature type="transmembrane region" description="Helical" evidence="1">
    <location>
        <begin position="51"/>
        <end position="72"/>
    </location>
</feature>
<keyword evidence="1" id="KW-1133">Transmembrane helix</keyword>
<dbReference type="AlphaFoldDB" id="A0A7M5XLX5"/>
<dbReference type="EnsemblMetazoa" id="CLYHEMT026081.1">
    <property type="protein sequence ID" value="CLYHEMP026081.1"/>
    <property type="gene ID" value="CLYHEMG026081"/>
</dbReference>
<evidence type="ECO:0000259" key="2">
    <source>
        <dbReference type="Pfam" id="PF25044"/>
    </source>
</evidence>
<feature type="domain" description="DUF7789" evidence="2">
    <location>
        <begin position="5"/>
        <end position="105"/>
    </location>
</feature>
<dbReference type="GeneID" id="136819941"/>
<dbReference type="RefSeq" id="XP_066932279.1">
    <property type="nucleotide sequence ID" value="XM_067076178.1"/>
</dbReference>
<dbReference type="OrthoDB" id="2448307at2759"/>
<dbReference type="Proteomes" id="UP000594262">
    <property type="component" value="Unplaced"/>
</dbReference>
<dbReference type="InterPro" id="IPR056691">
    <property type="entry name" value="DUF7789"/>
</dbReference>
<organism evidence="3 4">
    <name type="scientific">Clytia hemisphaerica</name>
    <dbReference type="NCBI Taxonomy" id="252671"/>
    <lineage>
        <taxon>Eukaryota</taxon>
        <taxon>Metazoa</taxon>
        <taxon>Cnidaria</taxon>
        <taxon>Hydrozoa</taxon>
        <taxon>Hydroidolina</taxon>
        <taxon>Leptothecata</taxon>
        <taxon>Obeliida</taxon>
        <taxon>Clytiidae</taxon>
        <taxon>Clytia</taxon>
    </lineage>
</organism>
<feature type="domain" description="DUF7789" evidence="2">
    <location>
        <begin position="120"/>
        <end position="258"/>
    </location>
</feature>
<dbReference type="PANTHER" id="PTHR39299:SF1">
    <property type="entry name" value="TRANSMEMBRANE PROTEIN"/>
    <property type="match status" value="1"/>
</dbReference>
<feature type="transmembrane region" description="Helical" evidence="1">
    <location>
        <begin position="234"/>
        <end position="261"/>
    </location>
</feature>
<feature type="transmembrane region" description="Helical" evidence="1">
    <location>
        <begin position="195"/>
        <end position="214"/>
    </location>
</feature>
<evidence type="ECO:0000256" key="1">
    <source>
        <dbReference type="SAM" id="Phobius"/>
    </source>
</evidence>
<feature type="transmembrane region" description="Helical" evidence="1">
    <location>
        <begin position="133"/>
        <end position="156"/>
    </location>
</feature>
<dbReference type="Pfam" id="PF25044">
    <property type="entry name" value="DUF7789"/>
    <property type="match status" value="2"/>
</dbReference>
<proteinExistence type="predicted"/>
<accession>A0A7M5XLX5</accession>
<evidence type="ECO:0000313" key="4">
    <source>
        <dbReference type="Proteomes" id="UP000594262"/>
    </source>
</evidence>
<keyword evidence="4" id="KW-1185">Reference proteome</keyword>
<evidence type="ECO:0000313" key="3">
    <source>
        <dbReference type="EnsemblMetazoa" id="CLYHEMP026081.1"/>
    </source>
</evidence>
<keyword evidence="1" id="KW-0472">Membrane</keyword>
<feature type="transmembrane region" description="Helical" evidence="1">
    <location>
        <begin position="24"/>
        <end position="44"/>
    </location>
</feature>